<dbReference type="Pfam" id="PF08295">
    <property type="entry name" value="Sin3_corepress"/>
    <property type="match status" value="1"/>
</dbReference>
<evidence type="ECO:0000256" key="2">
    <source>
        <dbReference type="ARBA" id="ARBA00022491"/>
    </source>
</evidence>
<dbReference type="SUPFAM" id="SSF47762">
    <property type="entry name" value="PAH2 domain"/>
    <property type="match status" value="3"/>
</dbReference>
<keyword evidence="4" id="KW-0805">Transcription regulation</keyword>
<feature type="compositionally biased region" description="Pro residues" evidence="8">
    <location>
        <begin position="744"/>
        <end position="753"/>
    </location>
</feature>
<evidence type="ECO:0000256" key="6">
    <source>
        <dbReference type="ARBA" id="ARBA00023242"/>
    </source>
</evidence>
<evidence type="ECO:0000256" key="3">
    <source>
        <dbReference type="ARBA" id="ARBA00022737"/>
    </source>
</evidence>
<evidence type="ECO:0000256" key="7">
    <source>
        <dbReference type="PROSITE-ProRule" id="PRU00810"/>
    </source>
</evidence>
<dbReference type="Gene3D" id="1.20.1160.11">
    <property type="entry name" value="Paired amphipathic helix"/>
    <property type="match status" value="3"/>
</dbReference>
<dbReference type="GO" id="GO:0000122">
    <property type="term" value="P:negative regulation of transcription by RNA polymerase II"/>
    <property type="evidence" value="ECO:0007669"/>
    <property type="project" value="TreeGrafter"/>
</dbReference>
<sequence length="1667" mass="182133">MGGACCAGSLAGIVPESSPLSYLVHMGLAWLGGVPVPVLLATVAAAVVLPYAALWLATPTTSQTSAQECTYTTAKDPGQWQPLPTMADEAAVQLTVVVPMYNEEKRLTAMLDDTLDWLESQREKKQPLSCEPGLDVARALTQPLATYELLLVDDGSRDGTYDCALAYAKNRTLADGAEIRITCLRQNHGKGAAVRHGMLHARGAFVLFADADGATRFADLSVLAREMVRIITPSGLGIVVGSRAHLVTSDAVVKRSFLRNLLMRCFHLVLSLLMHPPSLSILWPRVLPKSATVQHLPQQPDIQDTQCGFKLFSRASVAHLFPLAHIDRWIFDVEILLLAQMACRASEGTHALRPEAQRGDGDTLLRLPLPVAEVAVHWTEVDGSKIHLLADSMRMGRDLVATLNVRDALSYLDQVKVQFTDHPDVYNRFLDIMKDFKSQAIDTPGVIERVSTLFRGQPSLIQGFNTFLPPGYRIECSMDQNDGNVITVTTPSGTTKQTLGGHVPPMHRLPDAPPPGPPPMPMHESVRPPPAPGPGPAPGPPAYVPGPEYADRAPLPAPVLSRAPPLRGASPGAMGMPPMAAPGTYAGAPPGAPVANGPPVGYEPMARGAPEPVPRPPVEFNHAINYVNKIKQRFSADPDTYKQFLEILQTYQKEQRPIHEVYAQVTVLFDHAKDLLEEFQQFLPDTGAAPGGGGLFGMLGHVTNGMGPGEGAPPGVSYDMVGGAPRAPPGPPLPRKKRVADEPGVPPEAPMPLPKAGASRKRSKKAEHGLPPPGAPYVQAMPGPGEVVGDAVYPPGAPLPPGYEMPPEGYLPAGAMYGLQAYPPPHMVGGEMVPMPPMATMDEVAFFERVKKHLDDRTTYLDFLKLLNLYTQEVIDVATLVDRASLFLGGRSELFDAFKGLVGYEMGRHGWLEHEDPVLENVPVLERERFDLSTQKSYGPSYRKLPESEVNLSCSGRDALCWEVLNDGWVSYPTWASEGESFNPHKKNVYEDALYRSEEERHEYDYHIEANLRTIALLEPIAARIAVMDAEERATFRLKPGLGGQSKSIYQRIIKKVYGRDQGLEVIAALHDNPSIAVPVVLARLKQKDEEWKRAQREWNKVWREVDARNFYKALDHQGVNFKSSDKKAITNKAFVQEIETLQAAQQQRRLAVDPSLPRLMPRFQLAYAMHDTDVMVDVLQVLAQFLERPSASASGQDRPRALSTIHALLPRMWGVPLDTVRALTQSRRAEARREASDDADAESASASQAGDDEQAEAPAPTVDTWHIRPLAPHTDAQPTPRALPETVQLFGNTTLYVLVRLLHLLYERLHRLKRVGAELAAQTPSSWTKVNPLAATLGLADTATGPAGLVASIAAQVPGAQPADVASLPEADQAVMRLHPTQYYAVTLELIARLLDNELDQGAFEEGVRFMYTKDGYVLFTIDKVLQALVKTAVTASTDAKGQALLAQFEATQQALEALRADPGVDSRDVQMYQRLVAARMEAEHTVGRDEALFRIEVAPVADAPASGMLPARDVRIQLLSHDDTTLDDPQDAEQRWLQYIASYCLWAPTEGLPAQTCAPLLQRNLPAAPESGTEADGSRFLVKNGLDIRVCMKTYRLFFVQDTEDVLVRVRPADTTGAAARHESARRSKWHDWLAVRLEAMREAPDAPSADAEPAQAEAAAAHRD</sequence>
<dbReference type="Pfam" id="PF00535">
    <property type="entry name" value="Glycos_transf_2"/>
    <property type="match status" value="1"/>
</dbReference>
<feature type="region of interest" description="Disordered" evidence="8">
    <location>
        <begin position="490"/>
        <end position="549"/>
    </location>
</feature>
<keyword evidence="3" id="KW-0677">Repeat</keyword>
<evidence type="ECO:0000256" key="1">
    <source>
        <dbReference type="ARBA" id="ARBA00004123"/>
    </source>
</evidence>
<dbReference type="SUPFAM" id="SSF53448">
    <property type="entry name" value="Nucleotide-diphospho-sugar transferases"/>
    <property type="match status" value="1"/>
</dbReference>
<evidence type="ECO:0000313" key="11">
    <source>
        <dbReference type="Proteomes" id="UP001220961"/>
    </source>
</evidence>
<dbReference type="GO" id="GO:0010628">
    <property type="term" value="P:positive regulation of gene expression"/>
    <property type="evidence" value="ECO:0007669"/>
    <property type="project" value="UniProtKB-ARBA"/>
</dbReference>
<dbReference type="InterPro" id="IPR001173">
    <property type="entry name" value="Glyco_trans_2-like"/>
</dbReference>
<dbReference type="InterPro" id="IPR031693">
    <property type="entry name" value="Sin3_C"/>
</dbReference>
<evidence type="ECO:0000259" key="9">
    <source>
        <dbReference type="SMART" id="SM00761"/>
    </source>
</evidence>
<feature type="region of interest" description="Disordered" evidence="8">
    <location>
        <begin position="1227"/>
        <end position="1260"/>
    </location>
</feature>
<keyword evidence="6 7" id="KW-0539">Nucleus</keyword>
<feature type="compositionally biased region" description="Basic and acidic residues" evidence="8">
    <location>
        <begin position="1228"/>
        <end position="1237"/>
    </location>
</feature>
<comment type="subcellular location">
    <subcellularLocation>
        <location evidence="1 7">Nucleus</location>
    </subcellularLocation>
</comment>
<keyword evidence="2" id="KW-0678">Repressor</keyword>
<evidence type="ECO:0000256" key="5">
    <source>
        <dbReference type="ARBA" id="ARBA00023163"/>
    </source>
</evidence>
<feature type="region of interest" description="Disordered" evidence="8">
    <location>
        <begin position="1645"/>
        <end position="1667"/>
    </location>
</feature>
<keyword evidence="11" id="KW-1185">Reference proteome</keyword>
<dbReference type="Pfam" id="PF02671">
    <property type="entry name" value="PAH"/>
    <property type="match status" value="3"/>
</dbReference>
<dbReference type="PANTHER" id="PTHR12346">
    <property type="entry name" value="SIN3B-RELATED"/>
    <property type="match status" value="1"/>
</dbReference>
<dbReference type="FunFam" id="1.20.1160.11:FF:000003">
    <property type="entry name" value="Paired amphipathic helix SIN3-like protein"/>
    <property type="match status" value="1"/>
</dbReference>
<feature type="compositionally biased region" description="Pro residues" evidence="8">
    <location>
        <begin position="511"/>
        <end position="544"/>
    </location>
</feature>
<evidence type="ECO:0000256" key="4">
    <source>
        <dbReference type="ARBA" id="ARBA00023015"/>
    </source>
</evidence>
<dbReference type="FunFam" id="1.20.1160.11:FF:000002">
    <property type="entry name" value="Paired amphipathic helix protein SIN3"/>
    <property type="match status" value="1"/>
</dbReference>
<gene>
    <name evidence="10" type="ORF">MCAP1_002048</name>
</gene>
<proteinExistence type="predicted"/>
<name>A0AAF0J097_9BASI</name>
<dbReference type="InterPro" id="IPR003822">
    <property type="entry name" value="PAH"/>
</dbReference>
<dbReference type="CDD" id="cd04188">
    <property type="entry name" value="DPG_synthase"/>
    <property type="match status" value="1"/>
</dbReference>
<dbReference type="EMBL" id="CP119911">
    <property type="protein sequence ID" value="WFD19810.1"/>
    <property type="molecule type" value="Genomic_DNA"/>
</dbReference>
<reference evidence="10" key="1">
    <citation type="submission" date="2023-03" db="EMBL/GenBank/DDBJ databases">
        <title>Mating type loci evolution in Malassezia.</title>
        <authorList>
            <person name="Coelho M.A."/>
        </authorList>
    </citation>
    <scope>NUCLEOTIDE SEQUENCE</scope>
    <source>
        <strain evidence="10">CBS 10434</strain>
    </source>
</reference>
<dbReference type="SMART" id="SM00761">
    <property type="entry name" value="HDAC_interact"/>
    <property type="match status" value="1"/>
</dbReference>
<keyword evidence="5" id="KW-0804">Transcription</keyword>
<dbReference type="PROSITE" id="PS51477">
    <property type="entry name" value="PAH"/>
    <property type="match status" value="3"/>
</dbReference>
<dbReference type="InterPro" id="IPR029044">
    <property type="entry name" value="Nucleotide-diphossugar_trans"/>
</dbReference>
<evidence type="ECO:0000313" key="10">
    <source>
        <dbReference type="EMBL" id="WFD19810.1"/>
    </source>
</evidence>
<feature type="region of interest" description="Disordered" evidence="8">
    <location>
        <begin position="708"/>
        <end position="775"/>
    </location>
</feature>
<dbReference type="PANTHER" id="PTHR12346:SF0">
    <property type="entry name" value="SIN3A, ISOFORM G"/>
    <property type="match status" value="1"/>
</dbReference>
<dbReference type="FunFam" id="1.20.1160.11:FF:000001">
    <property type="entry name" value="Paired amphipathic helix protein Sin3"/>
    <property type="match status" value="1"/>
</dbReference>
<feature type="domain" description="Histone deacetylase interacting" evidence="9">
    <location>
        <begin position="934"/>
        <end position="1035"/>
    </location>
</feature>
<dbReference type="InterPro" id="IPR039774">
    <property type="entry name" value="Sin3-like"/>
</dbReference>
<dbReference type="GO" id="GO:0033698">
    <property type="term" value="C:Rpd3L complex"/>
    <property type="evidence" value="ECO:0007669"/>
    <property type="project" value="UniProtKB-ARBA"/>
</dbReference>
<protein>
    <recommendedName>
        <fullName evidence="9">Histone deacetylase interacting domain-containing protein</fullName>
    </recommendedName>
</protein>
<dbReference type="Gene3D" id="3.90.550.10">
    <property type="entry name" value="Spore Coat Polysaccharide Biosynthesis Protein SpsA, Chain A"/>
    <property type="match status" value="1"/>
</dbReference>
<accession>A0AAF0J097</accession>
<dbReference type="Pfam" id="PF16879">
    <property type="entry name" value="Sin3a_C"/>
    <property type="match status" value="1"/>
</dbReference>
<dbReference type="InterPro" id="IPR013194">
    <property type="entry name" value="HDAC_interact_dom"/>
</dbReference>
<dbReference type="InterPro" id="IPR036600">
    <property type="entry name" value="PAH_sf"/>
</dbReference>
<evidence type="ECO:0000256" key="8">
    <source>
        <dbReference type="SAM" id="MobiDB-lite"/>
    </source>
</evidence>
<dbReference type="InterPro" id="IPR035518">
    <property type="entry name" value="DPG_synthase"/>
</dbReference>
<organism evidence="10 11">
    <name type="scientific">Malassezia caprae</name>
    <dbReference type="NCBI Taxonomy" id="1381934"/>
    <lineage>
        <taxon>Eukaryota</taxon>
        <taxon>Fungi</taxon>
        <taxon>Dikarya</taxon>
        <taxon>Basidiomycota</taxon>
        <taxon>Ustilaginomycotina</taxon>
        <taxon>Malasseziomycetes</taxon>
        <taxon>Malasseziales</taxon>
        <taxon>Malasseziaceae</taxon>
        <taxon>Malassezia</taxon>
    </lineage>
</organism>
<feature type="compositionally biased region" description="Low complexity" evidence="8">
    <location>
        <begin position="1648"/>
        <end position="1667"/>
    </location>
</feature>
<dbReference type="Proteomes" id="UP001220961">
    <property type="component" value="Chromosome 4"/>
</dbReference>
<dbReference type="GO" id="GO:0003714">
    <property type="term" value="F:transcription corepressor activity"/>
    <property type="evidence" value="ECO:0007669"/>
    <property type="project" value="InterPro"/>
</dbReference>